<keyword evidence="1" id="KW-0812">Transmembrane</keyword>
<gene>
    <name evidence="2" type="ORF">PIB30_009801</name>
</gene>
<organism evidence="2 3">
    <name type="scientific">Stylosanthes scabra</name>
    <dbReference type="NCBI Taxonomy" id="79078"/>
    <lineage>
        <taxon>Eukaryota</taxon>
        <taxon>Viridiplantae</taxon>
        <taxon>Streptophyta</taxon>
        <taxon>Embryophyta</taxon>
        <taxon>Tracheophyta</taxon>
        <taxon>Spermatophyta</taxon>
        <taxon>Magnoliopsida</taxon>
        <taxon>eudicotyledons</taxon>
        <taxon>Gunneridae</taxon>
        <taxon>Pentapetalae</taxon>
        <taxon>rosids</taxon>
        <taxon>fabids</taxon>
        <taxon>Fabales</taxon>
        <taxon>Fabaceae</taxon>
        <taxon>Papilionoideae</taxon>
        <taxon>50 kb inversion clade</taxon>
        <taxon>dalbergioids sensu lato</taxon>
        <taxon>Dalbergieae</taxon>
        <taxon>Pterocarpus clade</taxon>
        <taxon>Stylosanthes</taxon>
    </lineage>
</organism>
<dbReference type="Proteomes" id="UP001341840">
    <property type="component" value="Unassembled WGS sequence"/>
</dbReference>
<keyword evidence="3" id="KW-1185">Reference proteome</keyword>
<feature type="transmembrane region" description="Helical" evidence="1">
    <location>
        <begin position="12"/>
        <end position="32"/>
    </location>
</feature>
<proteinExistence type="predicted"/>
<dbReference type="EMBL" id="JASCZI010241678">
    <property type="protein sequence ID" value="MED6204526.1"/>
    <property type="molecule type" value="Genomic_DNA"/>
</dbReference>
<evidence type="ECO:0000313" key="2">
    <source>
        <dbReference type="EMBL" id="MED6204526.1"/>
    </source>
</evidence>
<evidence type="ECO:0000313" key="3">
    <source>
        <dbReference type="Proteomes" id="UP001341840"/>
    </source>
</evidence>
<protein>
    <submittedName>
        <fullName evidence="2">Uncharacterized protein</fullName>
    </submittedName>
</protein>
<evidence type="ECO:0000256" key="1">
    <source>
        <dbReference type="SAM" id="Phobius"/>
    </source>
</evidence>
<name>A0ABU6Y3P3_9FABA</name>
<keyword evidence="1" id="KW-0472">Membrane</keyword>
<keyword evidence="1" id="KW-1133">Transmembrane helix</keyword>
<reference evidence="2 3" key="1">
    <citation type="journal article" date="2023" name="Plants (Basel)">
        <title>Bridging the Gap: Combining Genomics and Transcriptomics Approaches to Understand Stylosanthes scabra, an Orphan Legume from the Brazilian Caatinga.</title>
        <authorList>
            <person name="Ferreira-Neto J.R.C."/>
            <person name="da Silva M.D."/>
            <person name="Binneck E."/>
            <person name="de Melo N.F."/>
            <person name="da Silva R.H."/>
            <person name="de Melo A.L.T.M."/>
            <person name="Pandolfi V."/>
            <person name="Bustamante F.O."/>
            <person name="Brasileiro-Vidal A.C."/>
            <person name="Benko-Iseppon A.M."/>
        </authorList>
    </citation>
    <scope>NUCLEOTIDE SEQUENCE [LARGE SCALE GENOMIC DNA]</scope>
    <source>
        <tissue evidence="2">Leaves</tissue>
    </source>
</reference>
<sequence length="119" mass="13008">MLVATVRTSLVAAFHTLKLVSVVAVNFGMLHLLSLSRAAYISIIALIVCTPPAVILEGPALIKHVFNDAIAKVGLVKFVSDLFWVGGHQHTGKSGISHSCSWQCTQTCICYWIFNHCLW</sequence>
<comment type="caution">
    <text evidence="2">The sequence shown here is derived from an EMBL/GenBank/DDBJ whole genome shotgun (WGS) entry which is preliminary data.</text>
</comment>
<accession>A0ABU6Y3P3</accession>
<feature type="transmembrane region" description="Helical" evidence="1">
    <location>
        <begin position="38"/>
        <end position="56"/>
    </location>
</feature>